<feature type="compositionally biased region" description="Low complexity" evidence="1">
    <location>
        <begin position="302"/>
        <end position="314"/>
    </location>
</feature>
<dbReference type="EMBL" id="MTYJ01000080">
    <property type="protein sequence ID" value="OQV15943.1"/>
    <property type="molecule type" value="Genomic_DNA"/>
</dbReference>
<evidence type="ECO:0000256" key="1">
    <source>
        <dbReference type="SAM" id="MobiDB-lite"/>
    </source>
</evidence>
<reference evidence="3" key="1">
    <citation type="submission" date="2017-01" db="EMBL/GenBank/DDBJ databases">
        <title>Comparative genomics of anhydrobiosis in the tardigrade Hypsibius dujardini.</title>
        <authorList>
            <person name="Yoshida Y."/>
            <person name="Koutsovoulos G."/>
            <person name="Laetsch D."/>
            <person name="Stevens L."/>
            <person name="Kumar S."/>
            <person name="Horikawa D."/>
            <person name="Ishino K."/>
            <person name="Komine S."/>
            <person name="Tomita M."/>
            <person name="Blaxter M."/>
            <person name="Arakawa K."/>
        </authorList>
    </citation>
    <scope>NUCLEOTIDE SEQUENCE [LARGE SCALE GENOMIC DNA]</scope>
    <source>
        <strain evidence="3">Z151</strain>
    </source>
</reference>
<name>A0A1W0WLE3_HYPEX</name>
<feature type="compositionally biased region" description="Basic residues" evidence="1">
    <location>
        <begin position="1"/>
        <end position="10"/>
    </location>
</feature>
<accession>A0A1W0WLE3</accession>
<feature type="region of interest" description="Disordered" evidence="1">
    <location>
        <begin position="1271"/>
        <end position="1296"/>
    </location>
</feature>
<evidence type="ECO:0000313" key="3">
    <source>
        <dbReference type="Proteomes" id="UP000192578"/>
    </source>
</evidence>
<dbReference type="Proteomes" id="UP000192578">
    <property type="component" value="Unassembled WGS sequence"/>
</dbReference>
<comment type="caution">
    <text evidence="2">The sequence shown here is derived from an EMBL/GenBank/DDBJ whole genome shotgun (WGS) entry which is preliminary data.</text>
</comment>
<feature type="compositionally biased region" description="Basic and acidic residues" evidence="1">
    <location>
        <begin position="11"/>
        <end position="22"/>
    </location>
</feature>
<feature type="compositionally biased region" description="Low complexity" evidence="1">
    <location>
        <begin position="151"/>
        <end position="163"/>
    </location>
</feature>
<evidence type="ECO:0000313" key="2">
    <source>
        <dbReference type="EMBL" id="OQV15943.1"/>
    </source>
</evidence>
<proteinExistence type="predicted"/>
<feature type="compositionally biased region" description="Low complexity" evidence="1">
    <location>
        <begin position="178"/>
        <end position="196"/>
    </location>
</feature>
<protein>
    <submittedName>
        <fullName evidence="2">Uncharacterized protein</fullName>
    </submittedName>
</protein>
<organism evidence="2 3">
    <name type="scientific">Hypsibius exemplaris</name>
    <name type="common">Freshwater tardigrade</name>
    <dbReference type="NCBI Taxonomy" id="2072580"/>
    <lineage>
        <taxon>Eukaryota</taxon>
        <taxon>Metazoa</taxon>
        <taxon>Ecdysozoa</taxon>
        <taxon>Tardigrada</taxon>
        <taxon>Eutardigrada</taxon>
        <taxon>Parachela</taxon>
        <taxon>Hypsibioidea</taxon>
        <taxon>Hypsibiidae</taxon>
        <taxon>Hypsibius</taxon>
    </lineage>
</organism>
<keyword evidence="3" id="KW-1185">Reference proteome</keyword>
<feature type="region of interest" description="Disordered" evidence="1">
    <location>
        <begin position="1"/>
        <end position="31"/>
    </location>
</feature>
<feature type="region of interest" description="Disordered" evidence="1">
    <location>
        <begin position="260"/>
        <end position="314"/>
    </location>
</feature>
<sequence>MPPKAAKPRKGKDAKGVKKDRPGTPVGPPQPPLLITNEQLMHQNWWPVIGLVVENSPVEALLVDLMVDCVEGNSVITVKRDDVLQEAHNLLKLRAKPYTEDEALSRRELDKRARKIAEAERERLEREREERLLAETATQEGGGKPPHKSSKSQPSTAKNKAATAAAAAAAAGAVAADALRGQQPAGSQPAPSAQPSVRPRSLADDLFDELLFHNPGKSFEEILKTPSVPTLVLLIKYKLIQLKRYDQQVFDSVRCAREPFGDPAKAGDPISGTPSGDPIPPSAPVHQAKSPVNAKPGKSKEANTAAAAKETKASAPAGSLMVNKAMMKSGAAAKGKGGVQEEESTEPPQLADDETIVEPAHIECLNEAQTRKQSRARAFPEVPEAVAKLRLKQGGLSQILEETVDSNVKLVGGVQAERKSKVRETLMGDVAAGGHRGTMNGQAERAGAVDKAEEIASESERMKGLLLASIVGTDGLPPLNHALTTKLGAYGLPAFPTSRNQMVRYIILQGFTEGAILEEMTKQKASITCLFKIQFLRQRNASPLLLRNLLWVRRPAEQTETLKKFWSDVDRAVDVINPSAAAAELCPLALQIRFDISERTTRKDFEIIAKETSAQLASLFFQVVKAKTLFQFYNSSLALQPVPRFHRHHHMEKIDRPEIKDVYDFMADLTERGPRLRLPSFVEINLDYRDDEVLPMPVNATPGIAQDFLKNLELEMFQRGILPCVTRRQRVMSPLVDSRHKLRQKPRTIEQTAVMLGYLGLDIKNLPDFSTAVPNSDTELLRKILTKPEVAHMYYKQWIETLFRLIYETVRVNPVEFVKEEIHINSLAAAMSAWRTSMKAKKHPQPQEEIHEFQIPSHPSNLERNLPSPKHQVALPLKQLAKMLNYFAVIKYTTKQLLTKLATAHDHFFHHTIRYDASTNRIFLIFHALHEKNSHAFVRRSTTRLHSRADFPTFVCNIMENVQAWADENLNRAYRCPRRTQISPQFPYGCQGQLAYQPNCASFLSSPSQDHFHGFIRQYSLKNLVRNNHHLFAKRCNWRSRKKSTQNLNADTLSASVFSPPATKPAKRKPAFIWNRASDRLPPRCTVASTHKMTSAYSLSNVLTKIVRHEERIYSRNAVVSIDTNESYNEKTGVHITASVTEGLEIFMSNDEHGRSLAVEIDSRTRVCFEKTPQSGLWVSLLDGRKVQVKLDNDAVMFCEMLVPLKKEHVLIQSEKPLVLSFTRSGHLHRMLPDGRVETIAPNGRILRYVLRIPEPPPPPPVVEIAPEEKLNTKPNSKGGSQIKSAMGSRSHPPPIEVMEPPPPPLPPLEPILVLEEEVKPDPTIPVPKVSRRHVESANLAVHVTLAGLQKNIYRRADGGFTRRVQVAPDLRITTRRVTVNEEKRVKAGEEILTEQPGLPRVGVNTVTKVGHVSLPDGVLLMVSDGGGLYLLVAGVNVVLVTSDGLLSACRLRTFGDLVGIKGLDGLQGFASTDFLDVARQLLAAAQSNKEWQKNDSLIRFTLSGDILVSVQDLSGLQHDIMQNGEAVSQIWADGVDRCVMPSPRVFILDAQKNTGCEYVFSEEALNLKYKILHSYSPDRIQYRAGKSATSQTPSVFTCKVSDDPATDWSYADADVLPASLLSDLKGETNFRPSDGPAPRNRIFRAHNLSHAEEREKWKEPFLWLSTVPGIIHVEITCPGSVPPVNNLALSYVGPAFEAAVEESNREYAVIFDFSLTFLIQTGGGNRDYYNVSDSEFDLIARCGLVLFTMVALQCSSFWGKQGHYGSFW</sequence>
<gene>
    <name evidence="2" type="ORF">BV898_09865</name>
</gene>
<feature type="compositionally biased region" description="Polar residues" evidence="1">
    <location>
        <begin position="1273"/>
        <end position="1284"/>
    </location>
</feature>
<feature type="region of interest" description="Disordered" evidence="1">
    <location>
        <begin position="178"/>
        <end position="199"/>
    </location>
</feature>
<dbReference type="OrthoDB" id="10198801at2759"/>
<feature type="region of interest" description="Disordered" evidence="1">
    <location>
        <begin position="134"/>
        <end position="163"/>
    </location>
</feature>